<evidence type="ECO:0000313" key="2">
    <source>
        <dbReference type="Proteomes" id="UP000324800"/>
    </source>
</evidence>
<organism evidence="1 2">
    <name type="scientific">Streblomastix strix</name>
    <dbReference type="NCBI Taxonomy" id="222440"/>
    <lineage>
        <taxon>Eukaryota</taxon>
        <taxon>Metamonada</taxon>
        <taxon>Preaxostyla</taxon>
        <taxon>Oxymonadida</taxon>
        <taxon>Streblomastigidae</taxon>
        <taxon>Streblomastix</taxon>
    </lineage>
</organism>
<dbReference type="EMBL" id="SNRW01001033">
    <property type="protein sequence ID" value="KAA6398110.1"/>
    <property type="molecule type" value="Genomic_DNA"/>
</dbReference>
<proteinExistence type="predicted"/>
<evidence type="ECO:0000313" key="1">
    <source>
        <dbReference type="EMBL" id="KAA6398110.1"/>
    </source>
</evidence>
<dbReference type="AlphaFoldDB" id="A0A5J4WT42"/>
<sequence>MRSFTSDIGRKETFQVEEIIGRSFVDSFIRRHDDLVDQKWCHSGEHGRIEVKREDDWPDAKPQLKLVPAKITAGQLKYKVKRNEHLHTVISAITLFGDTLPPLVVIKRLTLDYEVHSTGLCEGEDVVIVHGPKKYVNGRLQAQEEAILLMDNLSAHKTGEELEKLRDVNVWPIVLRKANNISAANTQAEIIQRVVTAAEEATTPTRNRFAIKSI</sequence>
<name>A0A5J4WT42_9EUKA</name>
<reference evidence="1 2" key="1">
    <citation type="submission" date="2019-03" db="EMBL/GenBank/DDBJ databases">
        <title>Single cell metagenomics reveals metabolic interactions within the superorganism composed of flagellate Streblomastix strix and complex community of Bacteroidetes bacteria on its surface.</title>
        <authorList>
            <person name="Treitli S.C."/>
            <person name="Kolisko M."/>
            <person name="Husnik F."/>
            <person name="Keeling P."/>
            <person name="Hampl V."/>
        </authorList>
    </citation>
    <scope>NUCLEOTIDE SEQUENCE [LARGE SCALE GENOMIC DNA]</scope>
    <source>
        <strain evidence="1">ST1C</strain>
    </source>
</reference>
<accession>A0A5J4WT42</accession>
<evidence type="ECO:0008006" key="3">
    <source>
        <dbReference type="Google" id="ProtNLM"/>
    </source>
</evidence>
<protein>
    <recommendedName>
        <fullName evidence="3">DDE-1 domain-containing protein</fullName>
    </recommendedName>
</protein>
<dbReference type="Proteomes" id="UP000324800">
    <property type="component" value="Unassembled WGS sequence"/>
</dbReference>
<comment type="caution">
    <text evidence="1">The sequence shown here is derived from an EMBL/GenBank/DDBJ whole genome shotgun (WGS) entry which is preliminary data.</text>
</comment>
<gene>
    <name evidence="1" type="ORF">EZS28_006363</name>
</gene>